<keyword evidence="3" id="KW-1185">Reference proteome</keyword>
<dbReference type="RefSeq" id="WP_119978931.1">
    <property type="nucleotide sequence ID" value="NZ_BPFB01000061.1"/>
</dbReference>
<sequence>MDELKFRREAYENPQRRDADFIAAMGESSQRAQFVNDLKRFDNQIEAALNIDVPTGLEAKLLLNQQLHQHQVRRRKMGFTLAMVASVAFVAGISFSLFRLGPVDLGEHALAHVAHETVAMQSSLDISYNTINSQLASLGNFANARFTEQPGRVFFSTYCDFQGVRSLHLVMQGEQGKVTLFIVPIEERMILEQAFADNRYQGEGFTADNAYMLLVAEHHSDIDNIKNEIQQTFI</sequence>
<protein>
    <recommendedName>
        <fullName evidence="4">DUF3379 domain-containing protein</fullName>
    </recommendedName>
</protein>
<dbReference type="Pfam" id="PF11859">
    <property type="entry name" value="DUF3379"/>
    <property type="match status" value="1"/>
</dbReference>
<proteinExistence type="predicted"/>
<evidence type="ECO:0000313" key="2">
    <source>
        <dbReference type="EMBL" id="GIU02318.1"/>
    </source>
</evidence>
<organism evidence="2 3">
    <name type="scientific">Shewanella algidipiscicola</name>
    <dbReference type="NCBI Taxonomy" id="614070"/>
    <lineage>
        <taxon>Bacteria</taxon>
        <taxon>Pseudomonadati</taxon>
        <taxon>Pseudomonadota</taxon>
        <taxon>Gammaproteobacteria</taxon>
        <taxon>Alteromonadales</taxon>
        <taxon>Shewanellaceae</taxon>
        <taxon>Shewanella</taxon>
    </lineage>
</organism>
<dbReference type="Proteomes" id="UP000761574">
    <property type="component" value="Unassembled WGS sequence"/>
</dbReference>
<evidence type="ECO:0008006" key="4">
    <source>
        <dbReference type="Google" id="ProtNLM"/>
    </source>
</evidence>
<reference evidence="2 3" key="1">
    <citation type="submission" date="2021-05" db="EMBL/GenBank/DDBJ databases">
        <title>Molecular characterization for Shewanella algae harboring chromosomal blaOXA-55-like strains isolated from clinical and environment sample.</title>
        <authorList>
            <person name="Ohama Y."/>
            <person name="Aoki K."/>
            <person name="Harada S."/>
            <person name="Moriya K."/>
            <person name="Ishii Y."/>
            <person name="Tateda K."/>
        </authorList>
    </citation>
    <scope>NUCLEOTIDE SEQUENCE [LARGE SCALE GENOMIC DNA]</scope>
    <source>
        <strain evidence="2 3">LMG 23746</strain>
    </source>
</reference>
<accession>A0ABQ4NSY5</accession>
<feature type="transmembrane region" description="Helical" evidence="1">
    <location>
        <begin position="78"/>
        <end position="98"/>
    </location>
</feature>
<gene>
    <name evidence="2" type="ORF">TUM4630_33570</name>
</gene>
<keyword evidence="1" id="KW-0472">Membrane</keyword>
<evidence type="ECO:0000313" key="3">
    <source>
        <dbReference type="Proteomes" id="UP000761574"/>
    </source>
</evidence>
<comment type="caution">
    <text evidence="2">The sequence shown here is derived from an EMBL/GenBank/DDBJ whole genome shotgun (WGS) entry which is preliminary data.</text>
</comment>
<keyword evidence="1" id="KW-0812">Transmembrane</keyword>
<name>A0ABQ4NSY5_9GAMM</name>
<dbReference type="EMBL" id="BPFB01000061">
    <property type="protein sequence ID" value="GIU02318.1"/>
    <property type="molecule type" value="Genomic_DNA"/>
</dbReference>
<keyword evidence="1" id="KW-1133">Transmembrane helix</keyword>
<dbReference type="InterPro" id="IPR021806">
    <property type="entry name" value="DUF3379"/>
</dbReference>
<evidence type="ECO:0000256" key="1">
    <source>
        <dbReference type="SAM" id="Phobius"/>
    </source>
</evidence>